<accession>A0A401Z3X4</accession>
<dbReference type="AlphaFoldDB" id="A0A401Z3X4"/>
<keyword evidence="3" id="KW-1185">Reference proteome</keyword>
<reference evidence="2 3" key="1">
    <citation type="submission" date="2018-12" db="EMBL/GenBank/DDBJ databases">
        <title>Draft genome sequence of Embleya hyalina NBRC 13850T.</title>
        <authorList>
            <person name="Komaki H."/>
            <person name="Hosoyama A."/>
            <person name="Kimura A."/>
            <person name="Ichikawa N."/>
            <person name="Tamura T."/>
        </authorList>
    </citation>
    <scope>NUCLEOTIDE SEQUENCE [LARGE SCALE GENOMIC DNA]</scope>
    <source>
        <strain evidence="2 3">NBRC 13850</strain>
    </source>
</reference>
<feature type="transmembrane region" description="Helical" evidence="1">
    <location>
        <begin position="7"/>
        <end position="25"/>
    </location>
</feature>
<comment type="caution">
    <text evidence="2">The sequence shown here is derived from an EMBL/GenBank/DDBJ whole genome shotgun (WGS) entry which is preliminary data.</text>
</comment>
<evidence type="ECO:0000256" key="1">
    <source>
        <dbReference type="SAM" id="Phobius"/>
    </source>
</evidence>
<evidence type="ECO:0000313" key="3">
    <source>
        <dbReference type="Proteomes" id="UP000286931"/>
    </source>
</evidence>
<proteinExistence type="predicted"/>
<keyword evidence="1" id="KW-0472">Membrane</keyword>
<keyword evidence="1" id="KW-1133">Transmembrane helix</keyword>
<protein>
    <submittedName>
        <fullName evidence="2">Uncharacterized protein</fullName>
    </submittedName>
</protein>
<evidence type="ECO:0000313" key="2">
    <source>
        <dbReference type="EMBL" id="GCE01549.1"/>
    </source>
</evidence>
<gene>
    <name evidence="2" type="ORF">EHYA_09315</name>
</gene>
<name>A0A401Z3X4_9ACTN</name>
<dbReference type="EMBL" id="BIFH01000050">
    <property type="protein sequence ID" value="GCE01549.1"/>
    <property type="molecule type" value="Genomic_DNA"/>
</dbReference>
<sequence length="87" mass="8936">MARLITMLARVRYLLGIAGAMWLVGVTAGTGLRVVLVVLAGLLLGLDAAVDAHRRPARRPAAGPRYVTLPAPRSAAPVGSIPTGGAR</sequence>
<dbReference type="Proteomes" id="UP000286931">
    <property type="component" value="Unassembled WGS sequence"/>
</dbReference>
<keyword evidence="1" id="KW-0812">Transmembrane</keyword>
<organism evidence="2 3">
    <name type="scientific">Embleya hyalina</name>
    <dbReference type="NCBI Taxonomy" id="516124"/>
    <lineage>
        <taxon>Bacteria</taxon>
        <taxon>Bacillati</taxon>
        <taxon>Actinomycetota</taxon>
        <taxon>Actinomycetes</taxon>
        <taxon>Kitasatosporales</taxon>
        <taxon>Streptomycetaceae</taxon>
        <taxon>Embleya</taxon>
    </lineage>
</organism>